<dbReference type="EMBL" id="BLLF01000132">
    <property type="protein sequence ID" value="GFH08033.1"/>
    <property type="molecule type" value="Genomic_DNA"/>
</dbReference>
<reference evidence="1 2" key="1">
    <citation type="submission" date="2020-02" db="EMBL/GenBank/DDBJ databases">
        <title>Draft genome sequence of Haematococcus lacustris strain NIES-144.</title>
        <authorList>
            <person name="Morimoto D."/>
            <person name="Nakagawa S."/>
            <person name="Yoshida T."/>
            <person name="Sawayama S."/>
        </authorList>
    </citation>
    <scope>NUCLEOTIDE SEQUENCE [LARGE SCALE GENOMIC DNA]</scope>
    <source>
        <strain evidence="1 2">NIES-144</strain>
    </source>
</reference>
<name>A0A699YDC7_HAELA</name>
<feature type="non-terminal residue" evidence="1">
    <location>
        <position position="1"/>
    </location>
</feature>
<comment type="caution">
    <text evidence="1">The sequence shown here is derived from an EMBL/GenBank/DDBJ whole genome shotgun (WGS) entry which is preliminary data.</text>
</comment>
<accession>A0A699YDC7</accession>
<keyword evidence="2" id="KW-1185">Reference proteome</keyword>
<evidence type="ECO:0000313" key="1">
    <source>
        <dbReference type="EMBL" id="GFH08033.1"/>
    </source>
</evidence>
<dbReference type="AlphaFoldDB" id="A0A699YDC7"/>
<feature type="non-terminal residue" evidence="1">
    <location>
        <position position="77"/>
    </location>
</feature>
<sequence>KYGWGAKDANGYWKPDYHKRLYNVTDYAIRACPRSSRWVVITNGDNLYDSDFMATLTPHSHADAVAFDFYSRYQRPT</sequence>
<organism evidence="1 2">
    <name type="scientific">Haematococcus lacustris</name>
    <name type="common">Green alga</name>
    <name type="synonym">Haematococcus pluvialis</name>
    <dbReference type="NCBI Taxonomy" id="44745"/>
    <lineage>
        <taxon>Eukaryota</taxon>
        <taxon>Viridiplantae</taxon>
        <taxon>Chlorophyta</taxon>
        <taxon>core chlorophytes</taxon>
        <taxon>Chlorophyceae</taxon>
        <taxon>CS clade</taxon>
        <taxon>Chlamydomonadales</taxon>
        <taxon>Haematococcaceae</taxon>
        <taxon>Haematococcus</taxon>
    </lineage>
</organism>
<proteinExistence type="predicted"/>
<protein>
    <submittedName>
        <fullName evidence="1">Uncharacterized protein</fullName>
    </submittedName>
</protein>
<gene>
    <name evidence="1" type="ORF">HaLaN_02929</name>
</gene>
<evidence type="ECO:0000313" key="2">
    <source>
        <dbReference type="Proteomes" id="UP000485058"/>
    </source>
</evidence>
<dbReference type="Proteomes" id="UP000485058">
    <property type="component" value="Unassembled WGS sequence"/>
</dbReference>